<feature type="compositionally biased region" description="Polar residues" evidence="1">
    <location>
        <begin position="124"/>
        <end position="136"/>
    </location>
</feature>
<dbReference type="AlphaFoldDB" id="A0AAW1K2A7"/>
<gene>
    <name evidence="2" type="ORF">QE152_g25246</name>
</gene>
<dbReference type="EMBL" id="JASPKY010000272">
    <property type="protein sequence ID" value="KAK9711849.1"/>
    <property type="molecule type" value="Genomic_DNA"/>
</dbReference>
<evidence type="ECO:0000313" key="2">
    <source>
        <dbReference type="EMBL" id="KAK9711849.1"/>
    </source>
</evidence>
<dbReference type="Proteomes" id="UP001458880">
    <property type="component" value="Unassembled WGS sequence"/>
</dbReference>
<protein>
    <submittedName>
        <fullName evidence="2">Uncharacterized protein</fullName>
    </submittedName>
</protein>
<feature type="compositionally biased region" description="Acidic residues" evidence="1">
    <location>
        <begin position="85"/>
        <end position="98"/>
    </location>
</feature>
<accession>A0AAW1K2A7</accession>
<sequence>MQGSSRLVGEGWVSISNGPNKMVKYFTATCLGFFTILCPQDNQESTDRDVVEGKRYEIVAIFGENSDEDEDYILKRTENDSEHIDVEDEDEQMSEEVTNDSPANHSAQRHVEDEDEQMSEEVTNDSPANHSAQRRNPASWRGKNRQRWSSVPAREGRPRQHNIALHLPGPKLEAPNVKTYEEAWSLILSEEILDIVTLHSNEESHTI</sequence>
<proteinExistence type="predicted"/>
<organism evidence="2 3">
    <name type="scientific">Popillia japonica</name>
    <name type="common">Japanese beetle</name>
    <dbReference type="NCBI Taxonomy" id="7064"/>
    <lineage>
        <taxon>Eukaryota</taxon>
        <taxon>Metazoa</taxon>
        <taxon>Ecdysozoa</taxon>
        <taxon>Arthropoda</taxon>
        <taxon>Hexapoda</taxon>
        <taxon>Insecta</taxon>
        <taxon>Pterygota</taxon>
        <taxon>Neoptera</taxon>
        <taxon>Endopterygota</taxon>
        <taxon>Coleoptera</taxon>
        <taxon>Polyphaga</taxon>
        <taxon>Scarabaeiformia</taxon>
        <taxon>Scarabaeidae</taxon>
        <taxon>Rutelinae</taxon>
        <taxon>Popillia</taxon>
    </lineage>
</organism>
<name>A0AAW1K2A7_POPJA</name>
<comment type="caution">
    <text evidence="2">The sequence shown here is derived from an EMBL/GenBank/DDBJ whole genome shotgun (WGS) entry which is preliminary data.</text>
</comment>
<evidence type="ECO:0000256" key="1">
    <source>
        <dbReference type="SAM" id="MobiDB-lite"/>
    </source>
</evidence>
<feature type="region of interest" description="Disordered" evidence="1">
    <location>
        <begin position="78"/>
        <end position="162"/>
    </location>
</feature>
<keyword evidence="3" id="KW-1185">Reference proteome</keyword>
<reference evidence="2 3" key="1">
    <citation type="journal article" date="2024" name="BMC Genomics">
        <title>De novo assembly and annotation of Popillia japonica's genome with initial clues to its potential as an invasive pest.</title>
        <authorList>
            <person name="Cucini C."/>
            <person name="Boschi S."/>
            <person name="Funari R."/>
            <person name="Cardaioli E."/>
            <person name="Iannotti N."/>
            <person name="Marturano G."/>
            <person name="Paoli F."/>
            <person name="Bruttini M."/>
            <person name="Carapelli A."/>
            <person name="Frati F."/>
            <person name="Nardi F."/>
        </authorList>
    </citation>
    <scope>NUCLEOTIDE SEQUENCE [LARGE SCALE GENOMIC DNA]</scope>
    <source>
        <strain evidence="2">DMR45628</strain>
    </source>
</reference>
<evidence type="ECO:0000313" key="3">
    <source>
        <dbReference type="Proteomes" id="UP001458880"/>
    </source>
</evidence>
<feature type="compositionally biased region" description="Acidic residues" evidence="1">
    <location>
        <begin position="113"/>
        <end position="123"/>
    </location>
</feature>